<accession>A0A6S7HPU7</accession>
<gene>
    <name evidence="1" type="ORF">PACLA_8A066489</name>
</gene>
<protein>
    <submittedName>
        <fullName evidence="1">Uncharacterized protein</fullName>
    </submittedName>
</protein>
<organism evidence="1 2">
    <name type="scientific">Paramuricea clavata</name>
    <name type="common">Red gorgonian</name>
    <name type="synonym">Violescent sea-whip</name>
    <dbReference type="NCBI Taxonomy" id="317549"/>
    <lineage>
        <taxon>Eukaryota</taxon>
        <taxon>Metazoa</taxon>
        <taxon>Cnidaria</taxon>
        <taxon>Anthozoa</taxon>
        <taxon>Octocorallia</taxon>
        <taxon>Malacalcyonacea</taxon>
        <taxon>Plexauridae</taxon>
        <taxon>Paramuricea</taxon>
    </lineage>
</organism>
<reference evidence="1" key="1">
    <citation type="submission" date="2020-04" db="EMBL/GenBank/DDBJ databases">
        <authorList>
            <person name="Alioto T."/>
            <person name="Alioto T."/>
            <person name="Gomez Garrido J."/>
        </authorList>
    </citation>
    <scope>NUCLEOTIDE SEQUENCE</scope>
    <source>
        <strain evidence="1">A484AB</strain>
    </source>
</reference>
<sequence>MAICNGNGKDWIAYVIAILIAILAIVLSVCAYLQCTKDKPNGGEESAIESLKAMIKKQVANLTDKAKLEREDTNRTISILSNEVTQLKHDYMELLSETGALNKTINYTTSATVQRALNELNNVKETQRVIQKKLEALSHLNDTAEDYLNLGKEVKNLATKVNQNITHLEENLKDNRREWERALDNKTSEIKSDVLALENKLDEFELKLENPKFENRTQNGTTNGVGVMRLTTKVCNLMFYTIIFWTTLNVIVHF</sequence>
<name>A0A6S7HPU7_PARCT</name>
<dbReference type="AlphaFoldDB" id="A0A6S7HPU7"/>
<evidence type="ECO:0000313" key="2">
    <source>
        <dbReference type="Proteomes" id="UP001152795"/>
    </source>
</evidence>
<proteinExistence type="predicted"/>
<dbReference type="Proteomes" id="UP001152795">
    <property type="component" value="Unassembled WGS sequence"/>
</dbReference>
<dbReference type="EMBL" id="CACRXK020005311">
    <property type="protein sequence ID" value="CAB4005773.1"/>
    <property type="molecule type" value="Genomic_DNA"/>
</dbReference>
<keyword evidence="2" id="KW-1185">Reference proteome</keyword>
<evidence type="ECO:0000313" key="1">
    <source>
        <dbReference type="EMBL" id="CAB4005773.1"/>
    </source>
</evidence>
<comment type="caution">
    <text evidence="1">The sequence shown here is derived from an EMBL/GenBank/DDBJ whole genome shotgun (WGS) entry which is preliminary data.</text>
</comment>